<dbReference type="PANTHER" id="PTHR11819:SF195">
    <property type="entry name" value="SODIUM_GLUCOSE COTRANSPORTER 4"/>
    <property type="match status" value="1"/>
</dbReference>
<sequence length="301" mass="33170">MENTGSFLTTLDFVVFFGSLLGVMALGLWAGRNESSTKDYFLAGRNVRWWGVAGSIFGSNISANHMVGMMGVGFTLGFAESHFEITAIAGLLLLCYCFLPVYRKLNIYTLSDYLSRRYDDKSRVAYSVIMVLIITMVMMLPAFYIGSRSVNFLLVDQEHINDVLKASAGGEAQTIQIDKTYYVLGVLIMALVTGVYTIVGGLKAVIVTDVLQSVLMLAGALIVAWFTFGEVGGWSGMRALDAEGKDLMHLYLPSDHPQRPWTGMLSGLMVLHFYYWGANQFIVQRALAAKSDKEARVGIIT</sequence>
<evidence type="ECO:0000256" key="2">
    <source>
        <dbReference type="ARBA" id="ARBA00006434"/>
    </source>
</evidence>
<evidence type="ECO:0000256" key="6">
    <source>
        <dbReference type="SAM" id="Phobius"/>
    </source>
</evidence>
<accession>A0A382JSL0</accession>
<keyword evidence="5 6" id="KW-0472">Membrane</keyword>
<dbReference type="InterPro" id="IPR001734">
    <property type="entry name" value="Na/solute_symporter"/>
</dbReference>
<feature type="transmembrane region" description="Helical" evidence="6">
    <location>
        <begin position="206"/>
        <end position="228"/>
    </location>
</feature>
<dbReference type="GO" id="GO:0005886">
    <property type="term" value="C:plasma membrane"/>
    <property type="evidence" value="ECO:0007669"/>
    <property type="project" value="TreeGrafter"/>
</dbReference>
<feature type="transmembrane region" description="Helical" evidence="6">
    <location>
        <begin position="6"/>
        <end position="29"/>
    </location>
</feature>
<keyword evidence="4 6" id="KW-1133">Transmembrane helix</keyword>
<dbReference type="Gene3D" id="1.20.1730.10">
    <property type="entry name" value="Sodium/glucose cotransporter"/>
    <property type="match status" value="1"/>
</dbReference>
<evidence type="ECO:0000256" key="5">
    <source>
        <dbReference type="ARBA" id="ARBA00023136"/>
    </source>
</evidence>
<comment type="subcellular location">
    <subcellularLocation>
        <location evidence="1">Membrane</location>
        <topology evidence="1">Multi-pass membrane protein</topology>
    </subcellularLocation>
</comment>
<evidence type="ECO:0000313" key="7">
    <source>
        <dbReference type="EMBL" id="SVC14322.1"/>
    </source>
</evidence>
<evidence type="ECO:0000256" key="3">
    <source>
        <dbReference type="ARBA" id="ARBA00022692"/>
    </source>
</evidence>
<evidence type="ECO:0000256" key="4">
    <source>
        <dbReference type="ARBA" id="ARBA00022989"/>
    </source>
</evidence>
<name>A0A382JSL0_9ZZZZ</name>
<feature type="transmembrane region" description="Helical" evidence="6">
    <location>
        <begin position="49"/>
        <end position="79"/>
    </location>
</feature>
<reference evidence="7" key="1">
    <citation type="submission" date="2018-05" db="EMBL/GenBank/DDBJ databases">
        <authorList>
            <person name="Lanie J.A."/>
            <person name="Ng W.-L."/>
            <person name="Kazmierczak K.M."/>
            <person name="Andrzejewski T.M."/>
            <person name="Davidsen T.M."/>
            <person name="Wayne K.J."/>
            <person name="Tettelin H."/>
            <person name="Glass J.I."/>
            <person name="Rusch D."/>
            <person name="Podicherti R."/>
            <person name="Tsui H.-C.T."/>
            <person name="Winkler M.E."/>
        </authorList>
    </citation>
    <scope>NUCLEOTIDE SEQUENCE</scope>
</reference>
<feature type="transmembrane region" description="Helical" evidence="6">
    <location>
        <begin position="260"/>
        <end position="277"/>
    </location>
</feature>
<evidence type="ECO:0000256" key="1">
    <source>
        <dbReference type="ARBA" id="ARBA00004141"/>
    </source>
</evidence>
<proteinExistence type="inferred from homology"/>
<dbReference type="Pfam" id="PF00474">
    <property type="entry name" value="SSF"/>
    <property type="match status" value="2"/>
</dbReference>
<organism evidence="7">
    <name type="scientific">marine metagenome</name>
    <dbReference type="NCBI Taxonomy" id="408172"/>
    <lineage>
        <taxon>unclassified sequences</taxon>
        <taxon>metagenomes</taxon>
        <taxon>ecological metagenomes</taxon>
    </lineage>
</organism>
<dbReference type="EMBL" id="UINC01075790">
    <property type="protein sequence ID" value="SVC14322.1"/>
    <property type="molecule type" value="Genomic_DNA"/>
</dbReference>
<protein>
    <submittedName>
        <fullName evidence="7">Uncharacterized protein</fullName>
    </submittedName>
</protein>
<dbReference type="PANTHER" id="PTHR11819">
    <property type="entry name" value="SOLUTE CARRIER FAMILY 5"/>
    <property type="match status" value="1"/>
</dbReference>
<comment type="similarity">
    <text evidence="2">Belongs to the sodium:solute symporter (SSF) (TC 2.A.21) family.</text>
</comment>
<feature type="transmembrane region" description="Helical" evidence="6">
    <location>
        <begin position="181"/>
        <end position="199"/>
    </location>
</feature>
<dbReference type="InterPro" id="IPR038377">
    <property type="entry name" value="Na/Glc_symporter_sf"/>
</dbReference>
<dbReference type="PROSITE" id="PS50283">
    <property type="entry name" value="NA_SOLUT_SYMP_3"/>
    <property type="match status" value="1"/>
</dbReference>
<dbReference type="GO" id="GO:0005412">
    <property type="term" value="F:D-glucose:sodium symporter activity"/>
    <property type="evidence" value="ECO:0007669"/>
    <property type="project" value="TreeGrafter"/>
</dbReference>
<gene>
    <name evidence="7" type="ORF">METZ01_LOCUS267176</name>
</gene>
<feature type="non-terminal residue" evidence="7">
    <location>
        <position position="301"/>
    </location>
</feature>
<keyword evidence="3 6" id="KW-0812">Transmembrane</keyword>
<dbReference type="AlphaFoldDB" id="A0A382JSL0"/>
<feature type="transmembrane region" description="Helical" evidence="6">
    <location>
        <begin position="85"/>
        <end position="103"/>
    </location>
</feature>
<feature type="transmembrane region" description="Helical" evidence="6">
    <location>
        <begin position="124"/>
        <end position="145"/>
    </location>
</feature>